<reference evidence="3 4" key="1">
    <citation type="submission" date="2017-06" db="EMBL/GenBank/DDBJ databases">
        <title>Genome sequencing of cyanobaciteial culture collection at National Institute for Environmental Studies (NIES).</title>
        <authorList>
            <person name="Hirose Y."/>
            <person name="Shimura Y."/>
            <person name="Fujisawa T."/>
            <person name="Nakamura Y."/>
            <person name="Kawachi M."/>
        </authorList>
    </citation>
    <scope>NUCLEOTIDE SEQUENCE [LARGE SCALE GENOMIC DNA]</scope>
    <source>
        <strain evidence="3 4">NIES-2135</strain>
    </source>
</reference>
<name>A0A1Z4JNI1_LEPBY</name>
<feature type="domain" description="Glycosyl transferase family 1" evidence="1">
    <location>
        <begin position="220"/>
        <end position="382"/>
    </location>
</feature>
<dbReference type="InterPro" id="IPR028098">
    <property type="entry name" value="Glyco_trans_4-like_N"/>
</dbReference>
<sequence>MNTCRSVPDSAKVAYVLKRYPRYSETFVVSEILAHEAAGLDLQIFALYPPLDGHFQDIIAQVRSRVTYLFAYDLTGIALWTQFNDASRILPNFWQKLEVAQAEEVNHVYRAVQLACIVRQQGFTHLHAHFATSATIVARLASYFAEIPYSFTTHAKDIFHNSVIPTKYQQLLNDADAVVTVSDYNLNYLQQTYGSAASRVQRIYNGLDLQRFLFAAPYPRNPKILAVGRLIEKKGFAVLIEACKILVDRRISFTCDIIGTGEEEANLQRQILQSGVQDQVKLLGPRPQGELVQHVQSAAMLVAPCVVGRDSNQDGLPTVLLEAMALGTPCISTDVAGIPEVVRHEKTGLSVPQHDAISLADAIAHLLQNSKFGVQLATQARQLIEQEFDIHRNAAQLRTLFRAAISVNPIVT</sequence>
<dbReference type="CDD" id="cd03801">
    <property type="entry name" value="GT4_PimA-like"/>
    <property type="match status" value="1"/>
</dbReference>
<evidence type="ECO:0000313" key="4">
    <source>
        <dbReference type="Proteomes" id="UP000217895"/>
    </source>
</evidence>
<feature type="domain" description="Glycosyltransferase subfamily 4-like N-terminal" evidence="2">
    <location>
        <begin position="109"/>
        <end position="211"/>
    </location>
</feature>
<keyword evidence="3" id="KW-0808">Transferase</keyword>
<evidence type="ECO:0000259" key="2">
    <source>
        <dbReference type="Pfam" id="PF13439"/>
    </source>
</evidence>
<accession>A0A1Z4JNI1</accession>
<protein>
    <submittedName>
        <fullName evidence="3">Glycosyl transferase, group 1 family protein</fullName>
    </submittedName>
</protein>
<dbReference type="AlphaFoldDB" id="A0A1Z4JNI1"/>
<dbReference type="SUPFAM" id="SSF53756">
    <property type="entry name" value="UDP-Glycosyltransferase/glycogen phosphorylase"/>
    <property type="match status" value="1"/>
</dbReference>
<gene>
    <name evidence="3" type="ORF">NIES2135_51920</name>
</gene>
<dbReference type="InterPro" id="IPR001296">
    <property type="entry name" value="Glyco_trans_1"/>
</dbReference>
<organism evidence="3 4">
    <name type="scientific">Leptolyngbya boryana NIES-2135</name>
    <dbReference type="NCBI Taxonomy" id="1973484"/>
    <lineage>
        <taxon>Bacteria</taxon>
        <taxon>Bacillati</taxon>
        <taxon>Cyanobacteriota</taxon>
        <taxon>Cyanophyceae</taxon>
        <taxon>Leptolyngbyales</taxon>
        <taxon>Leptolyngbyaceae</taxon>
        <taxon>Leptolyngbya group</taxon>
        <taxon>Leptolyngbya</taxon>
    </lineage>
</organism>
<dbReference type="Gene3D" id="3.40.50.2000">
    <property type="entry name" value="Glycogen Phosphorylase B"/>
    <property type="match status" value="2"/>
</dbReference>
<dbReference type="Pfam" id="PF00534">
    <property type="entry name" value="Glycos_transf_1"/>
    <property type="match status" value="1"/>
</dbReference>
<dbReference type="PANTHER" id="PTHR45947">
    <property type="entry name" value="SULFOQUINOVOSYL TRANSFERASE SQD2"/>
    <property type="match status" value="1"/>
</dbReference>
<dbReference type="InterPro" id="IPR050194">
    <property type="entry name" value="Glycosyltransferase_grp1"/>
</dbReference>
<keyword evidence="4" id="KW-1185">Reference proteome</keyword>
<proteinExistence type="predicted"/>
<dbReference type="GO" id="GO:0016757">
    <property type="term" value="F:glycosyltransferase activity"/>
    <property type="evidence" value="ECO:0007669"/>
    <property type="project" value="InterPro"/>
</dbReference>
<dbReference type="EMBL" id="AP018203">
    <property type="protein sequence ID" value="BAY58319.1"/>
    <property type="molecule type" value="Genomic_DNA"/>
</dbReference>
<dbReference type="Pfam" id="PF13439">
    <property type="entry name" value="Glyco_transf_4"/>
    <property type="match status" value="1"/>
</dbReference>
<evidence type="ECO:0000259" key="1">
    <source>
        <dbReference type="Pfam" id="PF00534"/>
    </source>
</evidence>
<evidence type="ECO:0000313" key="3">
    <source>
        <dbReference type="EMBL" id="BAY58319.1"/>
    </source>
</evidence>
<dbReference type="Proteomes" id="UP000217895">
    <property type="component" value="Chromosome"/>
</dbReference>
<dbReference type="PANTHER" id="PTHR45947:SF14">
    <property type="entry name" value="SLL1723 PROTEIN"/>
    <property type="match status" value="1"/>
</dbReference>